<name>A0A6A3EIX2_9STRA</name>
<evidence type="ECO:0000313" key="13">
    <source>
        <dbReference type="Proteomes" id="UP000440732"/>
    </source>
</evidence>
<evidence type="ECO:0000313" key="11">
    <source>
        <dbReference type="Proteomes" id="UP000437068"/>
    </source>
</evidence>
<feature type="chain" id="PRO_5036163668" description="4Fe-4S ferredoxin-type domain-containing protein" evidence="1">
    <location>
        <begin position="22"/>
        <end position="79"/>
    </location>
</feature>
<reference evidence="9 10" key="1">
    <citation type="submission" date="2018-08" db="EMBL/GenBank/DDBJ databases">
        <title>Genomic investigation of the strawberry pathogen Phytophthora fragariae indicates pathogenicity is determined by transcriptional variation in three key races.</title>
        <authorList>
            <person name="Adams T.M."/>
            <person name="Armitage A.D."/>
            <person name="Sobczyk M.K."/>
            <person name="Bates H.J."/>
            <person name="Dunwell J.M."/>
            <person name="Nellist C.F."/>
            <person name="Harrison R.J."/>
        </authorList>
    </citation>
    <scope>NUCLEOTIDE SEQUENCE [LARGE SCALE GENOMIC DNA]</scope>
    <source>
        <strain evidence="8 11">A4</strain>
        <strain evidence="7 12">BC-1</strain>
        <strain evidence="6 10">NOV-27</strain>
        <strain evidence="5 13">NOV-5</strain>
        <strain evidence="3 14">NOV-71</strain>
        <strain evidence="2 9">NOV-9</strain>
        <strain evidence="4 15">ONT-3</strain>
    </source>
</reference>
<dbReference type="EMBL" id="QXGE01000911">
    <property type="protein sequence ID" value="KAE9301190.1"/>
    <property type="molecule type" value="Genomic_DNA"/>
</dbReference>
<evidence type="ECO:0000313" key="7">
    <source>
        <dbReference type="EMBL" id="KAE9218255.1"/>
    </source>
</evidence>
<dbReference type="Proteomes" id="UP000433483">
    <property type="component" value="Unassembled WGS sequence"/>
</dbReference>
<evidence type="ECO:0000256" key="1">
    <source>
        <dbReference type="SAM" id="SignalP"/>
    </source>
</evidence>
<feature type="signal peptide" evidence="1">
    <location>
        <begin position="1"/>
        <end position="21"/>
    </location>
</feature>
<dbReference type="PROSITE" id="PS51257">
    <property type="entry name" value="PROKAR_LIPOPROTEIN"/>
    <property type="match status" value="1"/>
</dbReference>
<evidence type="ECO:0000313" key="3">
    <source>
        <dbReference type="EMBL" id="KAE9100593.1"/>
    </source>
</evidence>
<dbReference type="Proteomes" id="UP000429523">
    <property type="component" value="Unassembled WGS sequence"/>
</dbReference>
<evidence type="ECO:0000313" key="4">
    <source>
        <dbReference type="EMBL" id="KAE9100724.1"/>
    </source>
</evidence>
<dbReference type="EMBL" id="QXGA01000883">
    <property type="protein sequence ID" value="KAE9137224.1"/>
    <property type="molecule type" value="Genomic_DNA"/>
</dbReference>
<dbReference type="EMBL" id="QXFZ01000946">
    <property type="protein sequence ID" value="KAE9100593.1"/>
    <property type="molecule type" value="Genomic_DNA"/>
</dbReference>
<keyword evidence="1" id="KW-0732">Signal</keyword>
<dbReference type="Proteomes" id="UP000440732">
    <property type="component" value="Unassembled WGS sequence"/>
</dbReference>
<dbReference type="EMBL" id="QXGD01000985">
    <property type="protein sequence ID" value="KAE9218255.1"/>
    <property type="molecule type" value="Genomic_DNA"/>
</dbReference>
<keyword evidence="10" id="KW-1185">Reference proteome</keyword>
<evidence type="ECO:0000313" key="8">
    <source>
        <dbReference type="EMBL" id="KAE9301190.1"/>
    </source>
</evidence>
<dbReference type="Proteomes" id="UP000437068">
    <property type="component" value="Unassembled WGS sequence"/>
</dbReference>
<evidence type="ECO:0000313" key="6">
    <source>
        <dbReference type="EMBL" id="KAE9201020.1"/>
    </source>
</evidence>
<proteinExistence type="predicted"/>
<evidence type="ECO:0000313" key="14">
    <source>
        <dbReference type="Proteomes" id="UP000441208"/>
    </source>
</evidence>
<evidence type="ECO:0000313" key="10">
    <source>
        <dbReference type="Proteomes" id="UP000433483"/>
    </source>
</evidence>
<dbReference type="EMBL" id="QXGB01000924">
    <property type="protein sequence ID" value="KAE9201020.1"/>
    <property type="molecule type" value="Genomic_DNA"/>
</dbReference>
<dbReference type="Proteomes" id="UP000488956">
    <property type="component" value="Unassembled WGS sequence"/>
</dbReference>
<evidence type="ECO:0000313" key="15">
    <source>
        <dbReference type="Proteomes" id="UP000488956"/>
    </source>
</evidence>
<sequence length="79" mass="8369">MSTRFLVIVLATGFACSSINAQECFAAANTLTTACNGTCGAYEPCLHLCPLKFTAATMLLYTAVTAVYSDGSVQQHRVK</sequence>
<evidence type="ECO:0000313" key="12">
    <source>
        <dbReference type="Proteomes" id="UP000440367"/>
    </source>
</evidence>
<evidence type="ECO:0008006" key="16">
    <source>
        <dbReference type="Google" id="ProtNLM"/>
    </source>
</evidence>
<dbReference type="EMBL" id="QXFX01000922">
    <property type="protein sequence ID" value="KAE9100724.1"/>
    <property type="molecule type" value="Genomic_DNA"/>
</dbReference>
<dbReference type="EMBL" id="QXGF01001000">
    <property type="protein sequence ID" value="KAE8933565.1"/>
    <property type="molecule type" value="Genomic_DNA"/>
</dbReference>
<dbReference type="Proteomes" id="UP000441208">
    <property type="component" value="Unassembled WGS sequence"/>
</dbReference>
<protein>
    <recommendedName>
        <fullName evidence="16">4Fe-4S ferredoxin-type domain-containing protein</fullName>
    </recommendedName>
</protein>
<evidence type="ECO:0000313" key="2">
    <source>
        <dbReference type="EMBL" id="KAE8933565.1"/>
    </source>
</evidence>
<gene>
    <name evidence="8" type="ORF">PF001_g14555</name>
    <name evidence="7" type="ORF">PF002_g16550</name>
    <name evidence="6" type="ORF">PF005_g15107</name>
    <name evidence="5" type="ORF">PF006_g14220</name>
    <name evidence="3" type="ORF">PF007_g15444</name>
    <name evidence="2" type="ORF">PF009_g16450</name>
    <name evidence="4" type="ORF">PF010_g14701</name>
</gene>
<dbReference type="AlphaFoldDB" id="A0A6A3EIX2"/>
<accession>A0A6A3EIX2</accession>
<organism evidence="2 9">
    <name type="scientific">Phytophthora fragariae</name>
    <dbReference type="NCBI Taxonomy" id="53985"/>
    <lineage>
        <taxon>Eukaryota</taxon>
        <taxon>Sar</taxon>
        <taxon>Stramenopiles</taxon>
        <taxon>Oomycota</taxon>
        <taxon>Peronosporomycetes</taxon>
        <taxon>Peronosporales</taxon>
        <taxon>Peronosporaceae</taxon>
        <taxon>Phytophthora</taxon>
    </lineage>
</organism>
<evidence type="ECO:0000313" key="5">
    <source>
        <dbReference type="EMBL" id="KAE9137224.1"/>
    </source>
</evidence>
<comment type="caution">
    <text evidence="2">The sequence shown here is derived from an EMBL/GenBank/DDBJ whole genome shotgun (WGS) entry which is preliminary data.</text>
</comment>
<dbReference type="Proteomes" id="UP000440367">
    <property type="component" value="Unassembled WGS sequence"/>
</dbReference>
<evidence type="ECO:0000313" key="9">
    <source>
        <dbReference type="Proteomes" id="UP000429523"/>
    </source>
</evidence>